<dbReference type="Pfam" id="PF01035">
    <property type="entry name" value="DNA_binding_1"/>
    <property type="match status" value="1"/>
</dbReference>
<dbReference type="GO" id="GO:0006281">
    <property type="term" value="P:DNA repair"/>
    <property type="evidence" value="ECO:0007669"/>
    <property type="project" value="UniProtKB-KW"/>
</dbReference>
<comment type="catalytic activity">
    <reaction evidence="8">
        <text>a 6-O-methyl-2'-deoxyguanosine in DNA + L-cysteinyl-[protein] = S-methyl-L-cysteinyl-[protein] + a 2'-deoxyguanosine in DNA</text>
        <dbReference type="Rhea" id="RHEA:24000"/>
        <dbReference type="Rhea" id="RHEA-COMP:10131"/>
        <dbReference type="Rhea" id="RHEA-COMP:10132"/>
        <dbReference type="Rhea" id="RHEA-COMP:11367"/>
        <dbReference type="Rhea" id="RHEA-COMP:11368"/>
        <dbReference type="ChEBI" id="CHEBI:29950"/>
        <dbReference type="ChEBI" id="CHEBI:82612"/>
        <dbReference type="ChEBI" id="CHEBI:85445"/>
        <dbReference type="ChEBI" id="CHEBI:85448"/>
        <dbReference type="EC" id="2.1.1.63"/>
    </reaction>
</comment>
<dbReference type="GO" id="GO:0003908">
    <property type="term" value="F:methylated-DNA-[protein]-cysteine S-methyltransferase activity"/>
    <property type="evidence" value="ECO:0007669"/>
    <property type="project" value="UniProtKB-EC"/>
</dbReference>
<dbReference type="Gene3D" id="1.10.10.10">
    <property type="entry name" value="Winged helix-like DNA-binding domain superfamily/Winged helix DNA-binding domain"/>
    <property type="match status" value="1"/>
</dbReference>
<dbReference type="GO" id="GO:0032259">
    <property type="term" value="P:methylation"/>
    <property type="evidence" value="ECO:0007669"/>
    <property type="project" value="UniProtKB-KW"/>
</dbReference>
<comment type="caution">
    <text evidence="10">The sequence shown here is derived from an EMBL/GenBank/DDBJ whole genome shotgun (WGS) entry which is preliminary data.</text>
</comment>
<evidence type="ECO:0000256" key="3">
    <source>
        <dbReference type="ARBA" id="ARBA00011918"/>
    </source>
</evidence>
<evidence type="ECO:0000256" key="8">
    <source>
        <dbReference type="ARBA" id="ARBA00049348"/>
    </source>
</evidence>
<gene>
    <name evidence="10" type="primary">ogt</name>
    <name evidence="10" type="ORF">Pla22_43490</name>
</gene>
<evidence type="ECO:0000313" key="11">
    <source>
        <dbReference type="Proteomes" id="UP000316598"/>
    </source>
</evidence>
<sequence length="177" mass="18875">MGEMVSSWTDAGLLKLQWVSERPNTDQSSSNTNTALATAPSGCAASFDELLGQYFLTGQADFTEIFVDPTGWTPLSRRIYDACRQIESGTTATYGQLAASVGNPSASRAVGAAMARNRVLLVIPCHRVIASDGKLRGFSAPGGLVTKQRLLDLESNNQCNSQSLPLFDHALESSTSD</sequence>
<dbReference type="SUPFAM" id="SSF46767">
    <property type="entry name" value="Methylated DNA-protein cysteine methyltransferase, C-terminal domain"/>
    <property type="match status" value="1"/>
</dbReference>
<evidence type="ECO:0000256" key="7">
    <source>
        <dbReference type="ARBA" id="ARBA00023204"/>
    </source>
</evidence>
<keyword evidence="6" id="KW-0227">DNA damage</keyword>
<dbReference type="FunFam" id="1.10.10.10:FF:000214">
    <property type="entry name" value="Methylated-DNA--protein-cysteine methyltransferase"/>
    <property type="match status" value="1"/>
</dbReference>
<evidence type="ECO:0000313" key="10">
    <source>
        <dbReference type="EMBL" id="TWT49157.1"/>
    </source>
</evidence>
<name>A0A5C5WF45_9BACT</name>
<evidence type="ECO:0000256" key="5">
    <source>
        <dbReference type="ARBA" id="ARBA00022679"/>
    </source>
</evidence>
<dbReference type="InterPro" id="IPR036388">
    <property type="entry name" value="WH-like_DNA-bd_sf"/>
</dbReference>
<dbReference type="AlphaFoldDB" id="A0A5C5WF45"/>
<evidence type="ECO:0000259" key="9">
    <source>
        <dbReference type="Pfam" id="PF01035"/>
    </source>
</evidence>
<keyword evidence="5 10" id="KW-0808">Transferase</keyword>
<evidence type="ECO:0000256" key="1">
    <source>
        <dbReference type="ARBA" id="ARBA00001286"/>
    </source>
</evidence>
<dbReference type="EMBL" id="SJPI01000003">
    <property type="protein sequence ID" value="TWT49157.1"/>
    <property type="molecule type" value="Genomic_DNA"/>
</dbReference>
<accession>A0A5C5WF45</accession>
<protein>
    <recommendedName>
        <fullName evidence="3">methylated-DNA--[protein]-cysteine S-methyltransferase</fullName>
        <ecNumber evidence="3">2.1.1.63</ecNumber>
    </recommendedName>
</protein>
<dbReference type="Proteomes" id="UP000316598">
    <property type="component" value="Unassembled WGS sequence"/>
</dbReference>
<dbReference type="EC" id="2.1.1.63" evidence="3"/>
<keyword evidence="7" id="KW-0234">DNA repair</keyword>
<dbReference type="NCBIfam" id="TIGR00589">
    <property type="entry name" value="ogt"/>
    <property type="match status" value="1"/>
</dbReference>
<reference evidence="10 11" key="1">
    <citation type="submission" date="2019-02" db="EMBL/GenBank/DDBJ databases">
        <title>Deep-cultivation of Planctomycetes and their phenomic and genomic characterization uncovers novel biology.</title>
        <authorList>
            <person name="Wiegand S."/>
            <person name="Jogler M."/>
            <person name="Boedeker C."/>
            <person name="Pinto D."/>
            <person name="Vollmers J."/>
            <person name="Rivas-Marin E."/>
            <person name="Kohn T."/>
            <person name="Peeters S.H."/>
            <person name="Heuer A."/>
            <person name="Rast P."/>
            <person name="Oberbeckmann S."/>
            <person name="Bunk B."/>
            <person name="Jeske O."/>
            <person name="Meyerdierks A."/>
            <person name="Storesund J.E."/>
            <person name="Kallscheuer N."/>
            <person name="Luecker S."/>
            <person name="Lage O.M."/>
            <person name="Pohl T."/>
            <person name="Merkel B.J."/>
            <person name="Hornburger P."/>
            <person name="Mueller R.-W."/>
            <person name="Bruemmer F."/>
            <person name="Labrenz M."/>
            <person name="Spormann A.M."/>
            <person name="Op Den Camp H."/>
            <person name="Overmann J."/>
            <person name="Amann R."/>
            <person name="Jetten M.S.M."/>
            <person name="Mascher T."/>
            <person name="Medema M.H."/>
            <person name="Devos D.P."/>
            <person name="Kaster A.-K."/>
            <person name="Ovreas L."/>
            <person name="Rohde M."/>
            <person name="Galperin M.Y."/>
            <person name="Jogler C."/>
        </authorList>
    </citation>
    <scope>NUCLEOTIDE SEQUENCE [LARGE SCALE GENOMIC DNA]</scope>
    <source>
        <strain evidence="10 11">Pla22</strain>
    </source>
</reference>
<organism evidence="10 11">
    <name type="scientific">Rubripirellula amarantea</name>
    <dbReference type="NCBI Taxonomy" id="2527999"/>
    <lineage>
        <taxon>Bacteria</taxon>
        <taxon>Pseudomonadati</taxon>
        <taxon>Planctomycetota</taxon>
        <taxon>Planctomycetia</taxon>
        <taxon>Pirellulales</taxon>
        <taxon>Pirellulaceae</taxon>
        <taxon>Rubripirellula</taxon>
    </lineage>
</organism>
<comment type="similarity">
    <text evidence="2">Belongs to the MGMT family.</text>
</comment>
<evidence type="ECO:0000256" key="2">
    <source>
        <dbReference type="ARBA" id="ARBA00008711"/>
    </source>
</evidence>
<evidence type="ECO:0000256" key="4">
    <source>
        <dbReference type="ARBA" id="ARBA00022603"/>
    </source>
</evidence>
<evidence type="ECO:0000256" key="6">
    <source>
        <dbReference type="ARBA" id="ARBA00022763"/>
    </source>
</evidence>
<dbReference type="InterPro" id="IPR001497">
    <property type="entry name" value="MethylDNA_cys_MeTrfase_AS"/>
</dbReference>
<dbReference type="InterPro" id="IPR014048">
    <property type="entry name" value="MethylDNA_cys_MeTrfase_DNA-bd"/>
</dbReference>
<dbReference type="CDD" id="cd06445">
    <property type="entry name" value="ATase"/>
    <property type="match status" value="1"/>
</dbReference>
<keyword evidence="4 10" id="KW-0489">Methyltransferase</keyword>
<keyword evidence="11" id="KW-1185">Reference proteome</keyword>
<comment type="catalytic activity">
    <reaction evidence="1">
        <text>a 4-O-methyl-thymidine in DNA + L-cysteinyl-[protein] = a thymidine in DNA + S-methyl-L-cysteinyl-[protein]</text>
        <dbReference type="Rhea" id="RHEA:53428"/>
        <dbReference type="Rhea" id="RHEA-COMP:10131"/>
        <dbReference type="Rhea" id="RHEA-COMP:10132"/>
        <dbReference type="Rhea" id="RHEA-COMP:13555"/>
        <dbReference type="Rhea" id="RHEA-COMP:13556"/>
        <dbReference type="ChEBI" id="CHEBI:29950"/>
        <dbReference type="ChEBI" id="CHEBI:82612"/>
        <dbReference type="ChEBI" id="CHEBI:137386"/>
        <dbReference type="ChEBI" id="CHEBI:137387"/>
        <dbReference type="EC" id="2.1.1.63"/>
    </reaction>
</comment>
<feature type="domain" description="Methylated-DNA-[protein]-cysteine S-methyltransferase DNA binding" evidence="9">
    <location>
        <begin position="75"/>
        <end position="155"/>
    </location>
</feature>
<dbReference type="PANTHER" id="PTHR10815">
    <property type="entry name" value="METHYLATED-DNA--PROTEIN-CYSTEINE METHYLTRANSFERASE"/>
    <property type="match status" value="1"/>
</dbReference>
<dbReference type="InterPro" id="IPR036217">
    <property type="entry name" value="MethylDNA_cys_MeTrfase_DNAb"/>
</dbReference>
<proteinExistence type="inferred from homology"/>
<dbReference type="PANTHER" id="PTHR10815:SF13">
    <property type="entry name" value="METHYLATED-DNA--PROTEIN-CYSTEINE METHYLTRANSFERASE"/>
    <property type="match status" value="1"/>
</dbReference>
<dbReference type="PROSITE" id="PS00374">
    <property type="entry name" value="MGMT"/>
    <property type="match status" value="1"/>
</dbReference>